<protein>
    <submittedName>
        <fullName evidence="1">Uncharacterized protein</fullName>
    </submittedName>
</protein>
<dbReference type="KEGG" id="pin:Ping_1496"/>
<dbReference type="OrthoDB" id="9838078at2"/>
<dbReference type="RefSeq" id="WP_011769871.1">
    <property type="nucleotide sequence ID" value="NC_008709.1"/>
</dbReference>
<organism evidence="1 2">
    <name type="scientific">Psychromonas ingrahamii (strain DSM 17664 / CCUG 51855 / 37)</name>
    <dbReference type="NCBI Taxonomy" id="357804"/>
    <lineage>
        <taxon>Bacteria</taxon>
        <taxon>Pseudomonadati</taxon>
        <taxon>Pseudomonadota</taxon>
        <taxon>Gammaproteobacteria</taxon>
        <taxon>Alteromonadales</taxon>
        <taxon>Psychromonadaceae</taxon>
        <taxon>Psychromonas</taxon>
    </lineage>
</organism>
<evidence type="ECO:0000313" key="1">
    <source>
        <dbReference type="EMBL" id="ABM03311.1"/>
    </source>
</evidence>
<proteinExistence type="predicted"/>
<reference evidence="1 2" key="1">
    <citation type="submission" date="2007-01" db="EMBL/GenBank/DDBJ databases">
        <title>Complete sequence of Psychromonas ingrahamii 37.</title>
        <authorList>
            <consortium name="US DOE Joint Genome Institute"/>
            <person name="Copeland A."/>
            <person name="Lucas S."/>
            <person name="Lapidus A."/>
            <person name="Barry K."/>
            <person name="Detter J.C."/>
            <person name="Glavina del Rio T."/>
            <person name="Hammon N."/>
            <person name="Israni S."/>
            <person name="Dalin E."/>
            <person name="Tice H."/>
            <person name="Pitluck S."/>
            <person name="Thompson L.S."/>
            <person name="Brettin T."/>
            <person name="Bruce D."/>
            <person name="Han C."/>
            <person name="Tapia R."/>
            <person name="Schmutz J."/>
            <person name="Larimer F."/>
            <person name="Land M."/>
            <person name="Hauser L."/>
            <person name="Kyrpides N."/>
            <person name="Ivanova N."/>
            <person name="Staley J."/>
            <person name="Richardson P."/>
        </authorList>
    </citation>
    <scope>NUCLEOTIDE SEQUENCE [LARGE SCALE GENOMIC DNA]</scope>
    <source>
        <strain evidence="1 2">37</strain>
    </source>
</reference>
<sequence>MEYLWDQAQFIAPGLIVMVTNSLGDKLGTEAVNIKTGRVEVMCKPHQVTVQNDGDCFWLASGKMPNIDISQDEADLLAKLLKVEIGMGTK</sequence>
<name>A1SUZ6_PSYIN</name>
<evidence type="ECO:0000313" key="2">
    <source>
        <dbReference type="Proteomes" id="UP000000639"/>
    </source>
</evidence>
<accession>A1SUZ6</accession>
<dbReference type="HOGENOM" id="CLU_2438598_0_0_6"/>
<gene>
    <name evidence="1" type="ordered locus">Ping_1496</name>
</gene>
<dbReference type="EMBL" id="CP000510">
    <property type="protein sequence ID" value="ABM03311.1"/>
    <property type="molecule type" value="Genomic_DNA"/>
</dbReference>
<dbReference type="AlphaFoldDB" id="A1SUZ6"/>
<dbReference type="Proteomes" id="UP000000639">
    <property type="component" value="Chromosome"/>
</dbReference>
<keyword evidence="2" id="KW-1185">Reference proteome</keyword>